<dbReference type="RefSeq" id="WP_283380659.1">
    <property type="nucleotide sequence ID" value="NZ_JASHIE010000002.1"/>
</dbReference>
<evidence type="ECO:0000256" key="5">
    <source>
        <dbReference type="ARBA" id="ARBA00022777"/>
    </source>
</evidence>
<name>A0ABT6YXY8_9BACT</name>
<accession>A0ABT6YXY8</accession>
<dbReference type="NCBIfam" id="TIGR00229">
    <property type="entry name" value="sensory_box"/>
    <property type="match status" value="2"/>
</dbReference>
<dbReference type="InterPro" id="IPR036097">
    <property type="entry name" value="HisK_dim/P_sf"/>
</dbReference>
<dbReference type="InterPro" id="IPR001610">
    <property type="entry name" value="PAC"/>
</dbReference>
<dbReference type="Proteomes" id="UP001225761">
    <property type="component" value="Unassembled WGS sequence"/>
</dbReference>
<evidence type="ECO:0000256" key="4">
    <source>
        <dbReference type="ARBA" id="ARBA00022679"/>
    </source>
</evidence>
<reference evidence="7 8" key="1">
    <citation type="submission" date="2023-05" db="EMBL/GenBank/DDBJ databases">
        <title>Novel species of genus Flectobacillus isolated from stream in China.</title>
        <authorList>
            <person name="Lu H."/>
        </authorList>
    </citation>
    <scope>NUCLEOTIDE SEQUENCE [LARGE SCALE GENOMIC DNA]</scope>
    <source>
        <strain evidence="7 8">LFS242W</strain>
    </source>
</reference>
<dbReference type="PANTHER" id="PTHR43304">
    <property type="entry name" value="PHYTOCHROME-LIKE PROTEIN CPH1"/>
    <property type="match status" value="1"/>
</dbReference>
<dbReference type="SMART" id="SM00086">
    <property type="entry name" value="PAC"/>
    <property type="match status" value="2"/>
</dbReference>
<evidence type="ECO:0000256" key="3">
    <source>
        <dbReference type="ARBA" id="ARBA00022553"/>
    </source>
</evidence>
<dbReference type="PANTHER" id="PTHR43304:SF1">
    <property type="entry name" value="PAC DOMAIN-CONTAINING PROTEIN"/>
    <property type="match status" value="1"/>
</dbReference>
<keyword evidence="8" id="KW-1185">Reference proteome</keyword>
<dbReference type="Gene3D" id="3.30.450.20">
    <property type="entry name" value="PAS domain"/>
    <property type="match status" value="2"/>
</dbReference>
<evidence type="ECO:0000256" key="1">
    <source>
        <dbReference type="ARBA" id="ARBA00000085"/>
    </source>
</evidence>
<dbReference type="EC" id="2.7.13.3" evidence="2"/>
<feature type="domain" description="PAS" evidence="6">
    <location>
        <begin position="135"/>
        <end position="178"/>
    </location>
</feature>
<protein>
    <recommendedName>
        <fullName evidence="2">histidine kinase</fullName>
        <ecNumber evidence="2">2.7.13.3</ecNumber>
    </recommendedName>
</protein>
<dbReference type="CDD" id="cd00082">
    <property type="entry name" value="HisKA"/>
    <property type="match status" value="1"/>
</dbReference>
<dbReference type="SMART" id="SM00091">
    <property type="entry name" value="PAS"/>
    <property type="match status" value="2"/>
</dbReference>
<dbReference type="Gene3D" id="1.10.287.130">
    <property type="match status" value="1"/>
</dbReference>
<dbReference type="InterPro" id="IPR000014">
    <property type="entry name" value="PAS"/>
</dbReference>
<dbReference type="SUPFAM" id="SSF47384">
    <property type="entry name" value="Homodimeric domain of signal transducing histidine kinase"/>
    <property type="match status" value="1"/>
</dbReference>
<dbReference type="SUPFAM" id="SSF55785">
    <property type="entry name" value="PYP-like sensor domain (PAS domain)"/>
    <property type="match status" value="2"/>
</dbReference>
<dbReference type="InterPro" id="IPR003661">
    <property type="entry name" value="HisK_dim/P_dom"/>
</dbReference>
<sequence>MSKIIDAIKNSNYLYMVKIDLEGFITYVSPYFQKRFEYVGKNLVGVFSLDTVYMEDHQKCAEVIQLCFAEPEKPFPVILRKPHIANSFLWTQWEFSLQLNANQEPHEILCIGHDITHVEELNEQTVNMNALLLEHQNKYSSLFELSPVGIAVNSMDGRFLEVNTALSTMTGYSKSELLKVDYWALTPQSYEEQEQEQLRNLHNLGSYGPYEKEYIHKDGHTIPILLHGRLVLDKHGKPRIWSIIQDISKVKEREQIIIDQNSKLKEIAYTQSHVIRHPVANILGAVDLLENETTIPPGIQILVEMLKISAQQLDDIIRETVLKSRALESSEEEISQLHTKDSA</sequence>
<keyword evidence="3" id="KW-0597">Phosphoprotein</keyword>
<evidence type="ECO:0000313" key="7">
    <source>
        <dbReference type="EMBL" id="MDI9873562.1"/>
    </source>
</evidence>
<dbReference type="CDD" id="cd00130">
    <property type="entry name" value="PAS"/>
    <property type="match status" value="2"/>
</dbReference>
<dbReference type="InterPro" id="IPR052162">
    <property type="entry name" value="Sensor_kinase/Photoreceptor"/>
</dbReference>
<dbReference type="InterPro" id="IPR035965">
    <property type="entry name" value="PAS-like_dom_sf"/>
</dbReference>
<organism evidence="7 8">
    <name type="scientific">Flectobacillus rivi</name>
    <dbReference type="NCBI Taxonomy" id="2984209"/>
    <lineage>
        <taxon>Bacteria</taxon>
        <taxon>Pseudomonadati</taxon>
        <taxon>Bacteroidota</taxon>
        <taxon>Cytophagia</taxon>
        <taxon>Cytophagales</taxon>
        <taxon>Flectobacillaceae</taxon>
        <taxon>Flectobacillus</taxon>
    </lineage>
</organism>
<dbReference type="PROSITE" id="PS50112">
    <property type="entry name" value="PAS"/>
    <property type="match status" value="1"/>
</dbReference>
<dbReference type="Pfam" id="PF13426">
    <property type="entry name" value="PAS_9"/>
    <property type="match status" value="1"/>
</dbReference>
<dbReference type="EMBL" id="JASHIE010000002">
    <property type="protein sequence ID" value="MDI9873562.1"/>
    <property type="molecule type" value="Genomic_DNA"/>
</dbReference>
<gene>
    <name evidence="7" type="ORF">QM481_03440</name>
</gene>
<evidence type="ECO:0000256" key="2">
    <source>
        <dbReference type="ARBA" id="ARBA00012438"/>
    </source>
</evidence>
<proteinExistence type="predicted"/>
<keyword evidence="4" id="KW-0808">Transferase</keyword>
<evidence type="ECO:0000259" key="6">
    <source>
        <dbReference type="PROSITE" id="PS50112"/>
    </source>
</evidence>
<keyword evidence="5" id="KW-0418">Kinase</keyword>
<comment type="catalytic activity">
    <reaction evidence="1">
        <text>ATP + protein L-histidine = ADP + protein N-phospho-L-histidine.</text>
        <dbReference type="EC" id="2.7.13.3"/>
    </reaction>
</comment>
<comment type="caution">
    <text evidence="7">The sequence shown here is derived from an EMBL/GenBank/DDBJ whole genome shotgun (WGS) entry which is preliminary data.</text>
</comment>
<evidence type="ECO:0000313" key="8">
    <source>
        <dbReference type="Proteomes" id="UP001225761"/>
    </source>
</evidence>